<evidence type="ECO:0000313" key="1">
    <source>
        <dbReference type="EMBL" id="MAH64522.1"/>
    </source>
</evidence>
<dbReference type="AlphaFoldDB" id="A0A2D6YN19"/>
<sequence>MSFASRFFASALLSIFPGFFATVVWADLPVLDLKNSRVAVPSLAVQTNNNGALSEIEDENGRMSLSLEEVIYGKVDDVDVTGGLVSTSVDFKLNEQRNLSLAYKQISLGNFGKMSSGSSSIYLNSTEEMLLVETAEEFDDGKSHLAVSVGRYKFPESSATLGMVGGKMILDQEDYLIGGSIQFFNGPSGIGDGGQLRLGGGQQDENTSYEVGLDFFQTPLNSKVETSLGLYADAEYAFEEHIFGATFERVDGQDMDQQNIGTRWLKQYERFNLGLNYRISLVWDDGDDYVLNWLGVHATQKF</sequence>
<reference evidence="2" key="1">
    <citation type="submission" date="2017-09" db="EMBL/GenBank/DDBJ databases">
        <title>The Reconstruction of 2,631 Draft Metagenome-Assembled Genomes from the Global Oceans.</title>
        <authorList>
            <person name="Tully B.J."/>
            <person name="Graham E.D."/>
            <person name="Heidelberg J.F."/>
        </authorList>
    </citation>
    <scope>NUCLEOTIDE SEQUENCE [LARGE SCALE GENOMIC DNA]</scope>
</reference>
<comment type="caution">
    <text evidence="1">The sequence shown here is derived from an EMBL/GenBank/DDBJ whole genome shotgun (WGS) entry which is preliminary data.</text>
</comment>
<organism evidence="1 2">
    <name type="scientific">SAR324 cluster bacterium</name>
    <dbReference type="NCBI Taxonomy" id="2024889"/>
    <lineage>
        <taxon>Bacteria</taxon>
        <taxon>Deltaproteobacteria</taxon>
        <taxon>SAR324 cluster</taxon>
    </lineage>
</organism>
<name>A0A2D6YN19_9DELT</name>
<evidence type="ECO:0000313" key="2">
    <source>
        <dbReference type="Proteomes" id="UP000226525"/>
    </source>
</evidence>
<protein>
    <submittedName>
        <fullName evidence="1">Uncharacterized protein</fullName>
    </submittedName>
</protein>
<gene>
    <name evidence="1" type="ORF">CMN54_13990</name>
</gene>
<dbReference type="EMBL" id="NZEX01000168">
    <property type="protein sequence ID" value="MAH64522.1"/>
    <property type="molecule type" value="Genomic_DNA"/>
</dbReference>
<accession>A0A2D6YN19</accession>
<proteinExistence type="predicted"/>
<dbReference type="Proteomes" id="UP000226525">
    <property type="component" value="Unassembled WGS sequence"/>
</dbReference>